<keyword evidence="9" id="KW-1185">Reference proteome</keyword>
<sequence length="212" mass="24581">MGGIHIDQDINQLIEEHYGFIIQVVSETTNRYVNVKSDDTFSIALLAFEEAVEKYEEDKGAFLAFVRLVIRSRVIDYLRKEQRNQHQSLESMSEDGVQFEDSRQKSDTNLKFEIEDWKQDIASFNISLEQLVDESPKHQDSRERAIRISERSSKHPPITKPLFEKKRLPIKLTATYNNVTEKVIKGNKIFIISVIVIFKKGYSSLVDWIKGG</sequence>
<evidence type="ECO:0000256" key="3">
    <source>
        <dbReference type="ARBA" id="ARBA00023082"/>
    </source>
</evidence>
<evidence type="ECO:0000259" key="7">
    <source>
        <dbReference type="Pfam" id="PF04542"/>
    </source>
</evidence>
<keyword evidence="1 6" id="KW-0963">Cytoplasm</keyword>
<dbReference type="NCBIfam" id="TIGR02937">
    <property type="entry name" value="sigma70-ECF"/>
    <property type="match status" value="1"/>
</dbReference>
<evidence type="ECO:0000256" key="2">
    <source>
        <dbReference type="ARBA" id="ARBA00023015"/>
    </source>
</evidence>
<dbReference type="SUPFAM" id="SSF88946">
    <property type="entry name" value="Sigma2 domain of RNA polymerase sigma factors"/>
    <property type="match status" value="1"/>
</dbReference>
<dbReference type="Pfam" id="PF04542">
    <property type="entry name" value="Sigma70_r2"/>
    <property type="match status" value="1"/>
</dbReference>
<gene>
    <name evidence="6" type="primary">sigI</name>
    <name evidence="8" type="ORF">CL176_04240</name>
</gene>
<dbReference type="HAMAP" id="MF_02064">
    <property type="entry name" value="Sigma70_SigI"/>
    <property type="match status" value="1"/>
</dbReference>
<keyword evidence="2 6" id="KW-0805">Transcription regulation</keyword>
<proteinExistence type="inferred from homology"/>
<comment type="similarity">
    <text evidence="6">Belongs to the sigma-70 factor family. SigI subfamily.</text>
</comment>
<keyword evidence="6" id="KW-0346">Stress response</keyword>
<keyword evidence="4 6" id="KW-0238">DNA-binding</keyword>
<evidence type="ECO:0000313" key="8">
    <source>
        <dbReference type="EMBL" id="AXY25268.1"/>
    </source>
</evidence>
<dbReference type="InterPro" id="IPR007627">
    <property type="entry name" value="RNA_pol_sigma70_r2"/>
</dbReference>
<evidence type="ECO:0000256" key="1">
    <source>
        <dbReference type="ARBA" id="ARBA00022490"/>
    </source>
</evidence>
<evidence type="ECO:0000256" key="4">
    <source>
        <dbReference type="ARBA" id="ARBA00023125"/>
    </source>
</evidence>
<organism evidence="8 9">
    <name type="scientific">Suicoccus acidiformans</name>
    <dbReference type="NCBI Taxonomy" id="2036206"/>
    <lineage>
        <taxon>Bacteria</taxon>
        <taxon>Bacillati</taxon>
        <taxon>Bacillota</taxon>
        <taxon>Bacilli</taxon>
        <taxon>Lactobacillales</taxon>
        <taxon>Aerococcaceae</taxon>
        <taxon>Suicoccus</taxon>
    </lineage>
</organism>
<dbReference type="InterPro" id="IPR013325">
    <property type="entry name" value="RNA_pol_sigma_r2"/>
</dbReference>
<evidence type="ECO:0000256" key="5">
    <source>
        <dbReference type="ARBA" id="ARBA00023163"/>
    </source>
</evidence>
<dbReference type="KEGG" id="abae:CL176_04240"/>
<dbReference type="PIRSF" id="PIRSF038953">
    <property type="entry name" value="SigI"/>
    <property type="match status" value="1"/>
</dbReference>
<reference evidence="8 9" key="1">
    <citation type="submission" date="2017-09" db="EMBL/GenBank/DDBJ databases">
        <title>Complete genome sequence of Oxytococcus suis strain ZY16052.</title>
        <authorList>
            <person name="Li F."/>
        </authorList>
    </citation>
    <scope>NUCLEOTIDE SEQUENCE [LARGE SCALE GENOMIC DNA]</scope>
    <source>
        <strain evidence="8 9">ZY16052</strain>
    </source>
</reference>
<dbReference type="GO" id="GO:0003677">
    <property type="term" value="F:DNA binding"/>
    <property type="evidence" value="ECO:0007669"/>
    <property type="project" value="UniProtKB-UniRule"/>
</dbReference>
<dbReference type="InterPro" id="IPR014244">
    <property type="entry name" value="RNA_pol_sigma-I"/>
</dbReference>
<feature type="domain" description="RNA polymerase sigma-70 region 2" evidence="7">
    <location>
        <begin position="13"/>
        <end position="83"/>
    </location>
</feature>
<dbReference type="RefSeq" id="WP_118990181.1">
    <property type="nucleotide sequence ID" value="NZ_CP023434.1"/>
</dbReference>
<name>A0A347WJL1_9LACT</name>
<evidence type="ECO:0000313" key="9">
    <source>
        <dbReference type="Proteomes" id="UP000263232"/>
    </source>
</evidence>
<dbReference type="GO" id="GO:0006352">
    <property type="term" value="P:DNA-templated transcription initiation"/>
    <property type="evidence" value="ECO:0007669"/>
    <property type="project" value="UniProtKB-UniRule"/>
</dbReference>
<feature type="short sequence motif" description="Polymerase core binding" evidence="6">
    <location>
        <begin position="39"/>
        <end position="52"/>
    </location>
</feature>
<dbReference type="EMBL" id="CP023434">
    <property type="protein sequence ID" value="AXY25268.1"/>
    <property type="molecule type" value="Genomic_DNA"/>
</dbReference>
<feature type="DNA-binding region" description="H-T-H motif" evidence="6">
    <location>
        <begin position="170"/>
        <end position="189"/>
    </location>
</feature>
<comment type="subcellular location">
    <subcellularLocation>
        <location evidence="6">Cytoplasm</location>
    </subcellularLocation>
</comment>
<dbReference type="GO" id="GO:0005737">
    <property type="term" value="C:cytoplasm"/>
    <property type="evidence" value="ECO:0007669"/>
    <property type="project" value="UniProtKB-SubCell"/>
</dbReference>
<dbReference type="Proteomes" id="UP000263232">
    <property type="component" value="Chromosome"/>
</dbReference>
<dbReference type="Gene3D" id="1.10.1740.10">
    <property type="match status" value="1"/>
</dbReference>
<evidence type="ECO:0000256" key="6">
    <source>
        <dbReference type="HAMAP-Rule" id="MF_02064"/>
    </source>
</evidence>
<dbReference type="OrthoDB" id="3190733at2"/>
<accession>A0A347WJL1</accession>
<dbReference type="AlphaFoldDB" id="A0A347WJL1"/>
<keyword evidence="5 6" id="KW-0804">Transcription</keyword>
<keyword evidence="3 6" id="KW-0731">Sigma factor</keyword>
<comment type="subunit">
    <text evidence="6">Interacts with RsgI.</text>
</comment>
<dbReference type="GO" id="GO:0016987">
    <property type="term" value="F:sigma factor activity"/>
    <property type="evidence" value="ECO:0007669"/>
    <property type="project" value="UniProtKB-UniRule"/>
</dbReference>
<comment type="activity regulation">
    <text evidence="6">Negatively regulated by the anti-sigma-I factor RsgI.</text>
</comment>
<dbReference type="InterPro" id="IPR014284">
    <property type="entry name" value="RNA_pol_sigma-70_dom"/>
</dbReference>
<protein>
    <recommendedName>
        <fullName evidence="6">RNA polymerase sigma factor SigI</fullName>
    </recommendedName>
</protein>
<comment type="function">
    <text evidence="6">Sigma factors are initiation factors that promote the attachment of RNA polymerase to specific initiation sites and are then released.</text>
</comment>